<feature type="compositionally biased region" description="Basic residues" evidence="2">
    <location>
        <begin position="160"/>
        <end position="170"/>
    </location>
</feature>
<proteinExistence type="predicted"/>
<feature type="compositionally biased region" description="Basic and acidic residues" evidence="2">
    <location>
        <begin position="605"/>
        <end position="614"/>
    </location>
</feature>
<feature type="compositionally biased region" description="Acidic residues" evidence="2">
    <location>
        <begin position="801"/>
        <end position="817"/>
    </location>
</feature>
<evidence type="ECO:0000256" key="2">
    <source>
        <dbReference type="SAM" id="MobiDB-lite"/>
    </source>
</evidence>
<protein>
    <recommendedName>
        <fullName evidence="5">Inner centromere protein ARK-binding domain-containing protein</fullName>
    </recommendedName>
</protein>
<feature type="compositionally biased region" description="Polar residues" evidence="2">
    <location>
        <begin position="184"/>
        <end position="194"/>
    </location>
</feature>
<evidence type="ECO:0000313" key="4">
    <source>
        <dbReference type="Proteomes" id="UP000193986"/>
    </source>
</evidence>
<dbReference type="EMBL" id="MCFC01000013">
    <property type="protein sequence ID" value="ORY31861.1"/>
    <property type="molecule type" value="Genomic_DNA"/>
</dbReference>
<keyword evidence="1" id="KW-0175">Coiled coil</keyword>
<feature type="region of interest" description="Disordered" evidence="2">
    <location>
        <begin position="749"/>
        <end position="831"/>
    </location>
</feature>
<dbReference type="Proteomes" id="UP000193986">
    <property type="component" value="Unassembled WGS sequence"/>
</dbReference>
<keyword evidence="4" id="KW-1185">Reference proteome</keyword>
<feature type="region of interest" description="Disordered" evidence="2">
    <location>
        <begin position="602"/>
        <end position="732"/>
    </location>
</feature>
<feature type="compositionally biased region" description="Pro residues" evidence="2">
    <location>
        <begin position="373"/>
        <end position="383"/>
    </location>
</feature>
<feature type="compositionally biased region" description="Basic and acidic residues" evidence="2">
    <location>
        <begin position="149"/>
        <end position="159"/>
    </location>
</feature>
<feature type="region of interest" description="Disordered" evidence="2">
    <location>
        <begin position="352"/>
        <end position="388"/>
    </location>
</feature>
<reference evidence="3 4" key="1">
    <citation type="submission" date="2016-07" db="EMBL/GenBank/DDBJ databases">
        <title>Pervasive Adenine N6-methylation of Active Genes in Fungi.</title>
        <authorList>
            <consortium name="DOE Joint Genome Institute"/>
            <person name="Mondo S.J."/>
            <person name="Dannebaum R.O."/>
            <person name="Kuo R.C."/>
            <person name="Labutti K."/>
            <person name="Haridas S."/>
            <person name="Kuo A."/>
            <person name="Salamov A."/>
            <person name="Ahrendt S.R."/>
            <person name="Lipzen A."/>
            <person name="Sullivan W."/>
            <person name="Andreopoulos W.B."/>
            <person name="Clum A."/>
            <person name="Lindquist E."/>
            <person name="Daum C."/>
            <person name="Ramamoorthy G.K."/>
            <person name="Gryganskyi A."/>
            <person name="Culley D."/>
            <person name="Magnuson J.K."/>
            <person name="James T.Y."/>
            <person name="O'Malley M.A."/>
            <person name="Stajich J.E."/>
            <person name="Spatafora J.W."/>
            <person name="Visel A."/>
            <person name="Grigoriev I.V."/>
        </authorList>
    </citation>
    <scope>NUCLEOTIDE SEQUENCE [LARGE SCALE GENOMIC DNA]</scope>
    <source>
        <strain evidence="3 4">68-887.2</strain>
    </source>
</reference>
<feature type="compositionally biased region" description="Acidic residues" evidence="2">
    <location>
        <begin position="683"/>
        <end position="705"/>
    </location>
</feature>
<evidence type="ECO:0008006" key="5">
    <source>
        <dbReference type="Google" id="ProtNLM"/>
    </source>
</evidence>
<feature type="region of interest" description="Disordered" evidence="2">
    <location>
        <begin position="68"/>
        <end position="291"/>
    </location>
</feature>
<feature type="compositionally biased region" description="Polar residues" evidence="2">
    <location>
        <begin position="647"/>
        <end position="658"/>
    </location>
</feature>
<feature type="coiled-coil region" evidence="1">
    <location>
        <begin position="538"/>
        <end position="565"/>
    </location>
</feature>
<feature type="compositionally biased region" description="Basic and acidic residues" evidence="2">
    <location>
        <begin position="258"/>
        <end position="273"/>
    </location>
</feature>
<dbReference type="STRING" id="71784.A0A1Y2BAH8"/>
<name>A0A1Y2BAH8_9TREE</name>
<sequence length="899" mass="96228">MATSSQTYTSVEGYAFHLRADLRTAANEGLAPLRNTMEEMGYGWLDGYLEGVVGSSSRAPITELMKTPSRTATTKKTRATTAAAKDRTEKVKGLNTRLALLSPSPSKGSPAVRARQPFSPLQPRSLNAPLPPQPIFSPSPLKSQATKGKSKEKEKEKGKTKATKGKKGKGKKVDEGSVGILSPPSKTSSRSKQGAQVIEVEPSPTGPSITRTEAEEPDEPDILVKQPSKADSTVDNDLEENQARRPPVSGKTAQGKPRFSEEKIPERGGKDLSDAPVAPPQAEQSMQGSVGKLDAVETPSPITTFELAPVVATTSSHPVRVPDLSMIAEESSRIDSASVSIESLAVTRSVAAEGKPAEEVTIKGSAASQPIQSAPPPPAPAPKVPVRQVRSSWLSKALGTDTVPVSHTSDLRKSFAAGAELRKSFAPVSDSRKSFAASSVRPNTPVDLAVARKSIAPANVLKRKSEVGMEEETLHIERPEKVARFDDMTQQAVITPQNEVHYDFPIALASSPRATASLPHLTPAANEHSRGERGRSDIHKVSRALDELRERAQAKEAAAKAKAAAIAHAQKIAMYEPKAQSTGSGFLRGLGNSLGRSLGFGTARSAEEEARQREEEELAEQQAKEELERLMAVSPNSIREHTVQDMGRSTSPLGQPTQDKPRSKAPGLPVDLVATSPVAPVDQLDEDEVMDESEVIDELDDDETDERAPLITVADSKTRSTTPTGTPPRVPVAVAAAPPLHSRIEKHVHGEAAKKPKLMPEEEAPASQRTEAAQLIKPPTVLAQDKPIIQENSRWAGAGMDMEEDELDEEEEEEERIEELPRKGEHRDDQAKFSMAPTALSASTSSQSTSAGFFGHASTMANKALGVKASAGPVKSIQLAAAAAKKVSRLWYSERPEQC</sequence>
<gene>
    <name evidence="3" type="ORF">BCR39DRAFT_525761</name>
</gene>
<accession>A0A1Y2BAH8</accession>
<evidence type="ECO:0000313" key="3">
    <source>
        <dbReference type="EMBL" id="ORY31861.1"/>
    </source>
</evidence>
<dbReference type="InParanoid" id="A0A1Y2BAH8"/>
<comment type="caution">
    <text evidence="3">The sequence shown here is derived from an EMBL/GenBank/DDBJ whole genome shotgun (WGS) entry which is preliminary data.</text>
</comment>
<dbReference type="AlphaFoldDB" id="A0A1Y2BAH8"/>
<organism evidence="3 4">
    <name type="scientific">Naematelia encephala</name>
    <dbReference type="NCBI Taxonomy" id="71784"/>
    <lineage>
        <taxon>Eukaryota</taxon>
        <taxon>Fungi</taxon>
        <taxon>Dikarya</taxon>
        <taxon>Basidiomycota</taxon>
        <taxon>Agaricomycotina</taxon>
        <taxon>Tremellomycetes</taxon>
        <taxon>Tremellales</taxon>
        <taxon>Naemateliaceae</taxon>
        <taxon>Naematelia</taxon>
    </lineage>
</organism>
<evidence type="ECO:0000256" key="1">
    <source>
        <dbReference type="SAM" id="Coils"/>
    </source>
</evidence>
<feature type="compositionally biased region" description="Basic and acidic residues" evidence="2">
    <location>
        <begin position="749"/>
        <end position="760"/>
    </location>
</feature>
<feature type="compositionally biased region" description="Basic and acidic residues" evidence="2">
    <location>
        <begin position="818"/>
        <end position="831"/>
    </location>
</feature>